<dbReference type="EMBL" id="FMUR01000003">
    <property type="protein sequence ID" value="SCX76736.1"/>
    <property type="molecule type" value="Genomic_DNA"/>
</dbReference>
<sequence length="388" mass="45100">MVSEIKEHLLNGIIPFWKGLRDDEFGGYYGYMGYDLAVDKKYEKGCILNSRILWFFSSAYKVLVDKTLLSEATHAYEFLKKYCIDDEYGGVFWSVSYDGKPLDTTKHTYNQAFTIYGLSAYFDASGDWEALKMAVSLYELIEKKMRDERGYLEAFDREFKPVSNEKLSENGTDAVRSMNTLLHVMEGYTELYRVSGDGRVRKSLYEILKIVSTKIYNPKLRRQEVFFDKDYNSLVDLYSYGHDIEAAWLINRTTDILGDGDLSAKIGRMTEEMASEVYKVAFDGKSIPVEGQNSVVKEDRVWWVQAEGINGFLDAYERHPEKKEYLEAARALWDYIKEFVIDKRPGSEWFWYVDKNGVPAKDKPIVEPWKCPYHNGRMCLEVITRNVT</sequence>
<dbReference type="HAMAP" id="MF_00929">
    <property type="entry name" value="Cellobiose_2_epim"/>
    <property type="match status" value="1"/>
</dbReference>
<dbReference type="SUPFAM" id="SSF48208">
    <property type="entry name" value="Six-hairpin glycosidases"/>
    <property type="match status" value="1"/>
</dbReference>
<dbReference type="Proteomes" id="UP000183047">
    <property type="component" value="Unassembled WGS sequence"/>
</dbReference>
<dbReference type="InterPro" id="IPR028584">
    <property type="entry name" value="Cellobiose_2_epim"/>
</dbReference>
<dbReference type="OrthoDB" id="5141876at2"/>
<dbReference type="PANTHER" id="PTHR15108">
    <property type="entry name" value="N-ACYLGLUCOSAMINE-2-EPIMERASE"/>
    <property type="match status" value="1"/>
</dbReference>
<evidence type="ECO:0000256" key="2">
    <source>
        <dbReference type="ARBA" id="ARBA00008558"/>
    </source>
</evidence>
<dbReference type="Gene3D" id="1.50.10.10">
    <property type="match status" value="1"/>
</dbReference>
<evidence type="ECO:0000313" key="6">
    <source>
        <dbReference type="Proteomes" id="UP000183047"/>
    </source>
</evidence>
<name>A0A1G5AFS4_9FIRM</name>
<dbReference type="RefSeq" id="WP_074461054.1">
    <property type="nucleotide sequence ID" value="NZ_FMUR01000003.1"/>
</dbReference>
<reference evidence="6" key="1">
    <citation type="submission" date="2016-10" db="EMBL/GenBank/DDBJ databases">
        <authorList>
            <person name="Varghese N."/>
            <person name="Submissions S."/>
        </authorList>
    </citation>
    <scope>NUCLEOTIDE SEQUENCE [LARGE SCALE GENOMIC DNA]</scope>
    <source>
        <strain evidence="6">XBD2006</strain>
    </source>
</reference>
<keyword evidence="3 4" id="KW-0413">Isomerase</keyword>
<evidence type="ECO:0000256" key="3">
    <source>
        <dbReference type="ARBA" id="ARBA00023235"/>
    </source>
</evidence>
<evidence type="ECO:0000313" key="5">
    <source>
        <dbReference type="EMBL" id="SCX76736.1"/>
    </source>
</evidence>
<organism evidence="5 6">
    <name type="scientific">Butyrivibrio hungatei</name>
    <dbReference type="NCBI Taxonomy" id="185008"/>
    <lineage>
        <taxon>Bacteria</taxon>
        <taxon>Bacillati</taxon>
        <taxon>Bacillota</taxon>
        <taxon>Clostridia</taxon>
        <taxon>Lachnospirales</taxon>
        <taxon>Lachnospiraceae</taxon>
        <taxon>Butyrivibrio</taxon>
    </lineage>
</organism>
<dbReference type="GO" id="GO:0047736">
    <property type="term" value="F:cellobiose epimerase activity"/>
    <property type="evidence" value="ECO:0007669"/>
    <property type="project" value="UniProtKB-UniRule"/>
</dbReference>
<dbReference type="EC" id="5.1.3.11" evidence="4"/>
<gene>
    <name evidence="5" type="ORF">SAMN02910451_00211</name>
</gene>
<dbReference type="InterPro" id="IPR008928">
    <property type="entry name" value="6-hairpin_glycosidase_sf"/>
</dbReference>
<comment type="similarity">
    <text evidence="2">Belongs to the N-acylglucosamine 2-epimerase family.</text>
</comment>
<dbReference type="InterPro" id="IPR012341">
    <property type="entry name" value="6hp_glycosidase-like_sf"/>
</dbReference>
<evidence type="ECO:0000256" key="4">
    <source>
        <dbReference type="HAMAP-Rule" id="MF_00929"/>
    </source>
</evidence>
<dbReference type="GO" id="GO:0005975">
    <property type="term" value="P:carbohydrate metabolic process"/>
    <property type="evidence" value="ECO:0007669"/>
    <property type="project" value="InterPro"/>
</dbReference>
<dbReference type="InterPro" id="IPR010819">
    <property type="entry name" value="AGE/CE"/>
</dbReference>
<evidence type="ECO:0000256" key="1">
    <source>
        <dbReference type="ARBA" id="ARBA00001470"/>
    </source>
</evidence>
<accession>A0A1G5AFS4</accession>
<protein>
    <recommendedName>
        <fullName evidence="4">Cellobiose 2-epimerase</fullName>
        <shortName evidence="4">CE</shortName>
        <ecNumber evidence="4">5.1.3.11</ecNumber>
    </recommendedName>
</protein>
<keyword evidence="6" id="KW-1185">Reference proteome</keyword>
<comment type="similarity">
    <text evidence="4">Belongs to the cellobiose 2-epimerase family.</text>
</comment>
<dbReference type="AlphaFoldDB" id="A0A1G5AFS4"/>
<comment type="catalytic activity">
    <reaction evidence="1 4">
        <text>D-cellobiose = beta-D-glucosyl-(1-&gt;4)-D-mannopyranose</text>
        <dbReference type="Rhea" id="RHEA:23384"/>
        <dbReference type="ChEBI" id="CHEBI:17057"/>
        <dbReference type="ChEBI" id="CHEBI:47931"/>
        <dbReference type="EC" id="5.1.3.11"/>
    </reaction>
</comment>
<proteinExistence type="inferred from homology"/>
<comment type="function">
    <text evidence="4">Catalyzes the reversible epimerization of cellobiose to 4-O-beta-D-glucopyranosyl-D-mannose (Glc-Man).</text>
</comment>
<dbReference type="Pfam" id="PF07221">
    <property type="entry name" value="GlcNAc_2-epim"/>
    <property type="match status" value="1"/>
</dbReference>